<reference evidence="1 2" key="1">
    <citation type="journal article" date="2019" name="Sci. Rep.">
        <title>Orb-weaving spider Araneus ventricosus genome elucidates the spidroin gene catalogue.</title>
        <authorList>
            <person name="Kono N."/>
            <person name="Nakamura H."/>
            <person name="Ohtoshi R."/>
            <person name="Moran D.A.P."/>
            <person name="Shinohara A."/>
            <person name="Yoshida Y."/>
            <person name="Fujiwara M."/>
            <person name="Mori M."/>
            <person name="Tomita M."/>
            <person name="Arakawa K."/>
        </authorList>
    </citation>
    <scope>NUCLEOTIDE SEQUENCE [LARGE SCALE GENOMIC DNA]</scope>
</reference>
<dbReference type="AlphaFoldDB" id="A0A4Y2PST4"/>
<proteinExistence type="predicted"/>
<dbReference type="EMBL" id="BGPR01012181">
    <property type="protein sequence ID" value="GBN54948.1"/>
    <property type="molecule type" value="Genomic_DNA"/>
</dbReference>
<evidence type="ECO:0000313" key="2">
    <source>
        <dbReference type="Proteomes" id="UP000499080"/>
    </source>
</evidence>
<name>A0A4Y2PST4_ARAVE</name>
<keyword evidence="2" id="KW-1185">Reference proteome</keyword>
<comment type="caution">
    <text evidence="1">The sequence shown here is derived from an EMBL/GenBank/DDBJ whole genome shotgun (WGS) entry which is preliminary data.</text>
</comment>
<gene>
    <name evidence="1" type="ORF">AVEN_242038_1</name>
</gene>
<dbReference type="Proteomes" id="UP000499080">
    <property type="component" value="Unassembled WGS sequence"/>
</dbReference>
<evidence type="ECO:0008006" key="3">
    <source>
        <dbReference type="Google" id="ProtNLM"/>
    </source>
</evidence>
<sequence length="223" mass="25168">MINRSPFHKQAVNGQVLLYRSPRGPEMSLLFWFAVGVLIGSSSCDTECFKSVFNDCKLNAVDNCDRLRVAYECASQKATECSMGFSEQARNVSQTLEEVCTEASPIRSKFLKQKECYTEALDFEQCFYLIYNLTGYIETPEDFIKMNKEGCRNLNVYSTCVVKNVEKNCGDVSTFNYLFDPLMRLGQGLCQEVILPADEKGVTSDNLGLLSIFSVIVLSFYNI</sequence>
<dbReference type="OrthoDB" id="6445417at2759"/>
<organism evidence="1 2">
    <name type="scientific">Araneus ventricosus</name>
    <name type="common">Orbweaver spider</name>
    <name type="synonym">Epeira ventricosa</name>
    <dbReference type="NCBI Taxonomy" id="182803"/>
    <lineage>
        <taxon>Eukaryota</taxon>
        <taxon>Metazoa</taxon>
        <taxon>Ecdysozoa</taxon>
        <taxon>Arthropoda</taxon>
        <taxon>Chelicerata</taxon>
        <taxon>Arachnida</taxon>
        <taxon>Araneae</taxon>
        <taxon>Araneomorphae</taxon>
        <taxon>Entelegynae</taxon>
        <taxon>Araneoidea</taxon>
        <taxon>Araneidae</taxon>
        <taxon>Araneus</taxon>
    </lineage>
</organism>
<evidence type="ECO:0000313" key="1">
    <source>
        <dbReference type="EMBL" id="GBN54948.1"/>
    </source>
</evidence>
<accession>A0A4Y2PST4</accession>
<protein>
    <recommendedName>
        <fullName evidence="3">DUF19 domain-containing protein</fullName>
    </recommendedName>
</protein>